<accession>A0A8H2VVY4</accession>
<name>A0A8H2VVY4_9HELO</name>
<organism evidence="2 3">
    <name type="scientific">Sclerotinia trifoliorum</name>
    <dbReference type="NCBI Taxonomy" id="28548"/>
    <lineage>
        <taxon>Eukaryota</taxon>
        <taxon>Fungi</taxon>
        <taxon>Dikarya</taxon>
        <taxon>Ascomycota</taxon>
        <taxon>Pezizomycotina</taxon>
        <taxon>Leotiomycetes</taxon>
        <taxon>Helotiales</taxon>
        <taxon>Sclerotiniaceae</taxon>
        <taxon>Sclerotinia</taxon>
    </lineage>
</organism>
<sequence>MTTEQLLESLKKLTGPGADDERKRRVMVYTQREKNLRREAKDQAWSKERKIRAEMTQICQQARACGEESQSCGEEESQLGSQEGRESSKEEAKKARMAILDAKKMGLQTPMKRKELKKIVKWERYKTRKEAKSKSNGNIVEPTEEADVDTMEAGKEAQGATFQLPIREK</sequence>
<feature type="compositionally biased region" description="Low complexity" evidence="1">
    <location>
        <begin position="67"/>
        <end position="82"/>
    </location>
</feature>
<keyword evidence="3" id="KW-1185">Reference proteome</keyword>
<reference evidence="2" key="1">
    <citation type="submission" date="2020-10" db="EMBL/GenBank/DDBJ databases">
        <authorList>
            <person name="Kusch S."/>
        </authorList>
    </citation>
    <scope>NUCLEOTIDE SEQUENCE</scope>
    <source>
        <strain evidence="2">SwB9</strain>
    </source>
</reference>
<evidence type="ECO:0000313" key="3">
    <source>
        <dbReference type="Proteomes" id="UP000624404"/>
    </source>
</evidence>
<feature type="region of interest" description="Disordered" evidence="1">
    <location>
        <begin position="127"/>
        <end position="169"/>
    </location>
</feature>
<gene>
    <name evidence="2" type="ORF">SCLTRI_LOCUS5608</name>
</gene>
<feature type="compositionally biased region" description="Basic and acidic residues" evidence="1">
    <location>
        <begin position="83"/>
        <end position="94"/>
    </location>
</feature>
<comment type="caution">
    <text evidence="2">The sequence shown here is derived from an EMBL/GenBank/DDBJ whole genome shotgun (WGS) entry which is preliminary data.</text>
</comment>
<evidence type="ECO:0000313" key="2">
    <source>
        <dbReference type="EMBL" id="CAD6445887.1"/>
    </source>
</evidence>
<protein>
    <submittedName>
        <fullName evidence="2">69d21cf0-a97c-4ede-befe-54ae504cea94</fullName>
    </submittedName>
</protein>
<feature type="region of interest" description="Disordered" evidence="1">
    <location>
        <begin position="1"/>
        <end position="22"/>
    </location>
</feature>
<evidence type="ECO:0000256" key="1">
    <source>
        <dbReference type="SAM" id="MobiDB-lite"/>
    </source>
</evidence>
<dbReference type="Proteomes" id="UP000624404">
    <property type="component" value="Unassembled WGS sequence"/>
</dbReference>
<proteinExistence type="predicted"/>
<dbReference type="OrthoDB" id="3556285at2759"/>
<dbReference type="AlphaFoldDB" id="A0A8H2VVY4"/>
<dbReference type="EMBL" id="CAJHIA010000017">
    <property type="protein sequence ID" value="CAD6445887.1"/>
    <property type="molecule type" value="Genomic_DNA"/>
</dbReference>
<feature type="region of interest" description="Disordered" evidence="1">
    <location>
        <begin position="62"/>
        <end position="94"/>
    </location>
</feature>